<dbReference type="RefSeq" id="WP_255903442.1">
    <property type="nucleotide sequence ID" value="NZ_CP050465.1"/>
</dbReference>
<protein>
    <submittedName>
        <fullName evidence="1">Uncharacterized protein</fullName>
    </submittedName>
</protein>
<reference evidence="1" key="1">
    <citation type="submission" date="2020-03" db="EMBL/GenBank/DDBJ databases">
        <title>Five strains of Vibrio campbellii isolated from Mariana Trench.</title>
        <authorList>
            <person name="Liang J."/>
            <person name="Zhang X.-H."/>
        </authorList>
    </citation>
    <scope>NUCLEOTIDE SEQUENCE</scope>
    <source>
        <strain evidence="1">LJC013</strain>
    </source>
</reference>
<organism evidence="1 2">
    <name type="scientific">Vibrio campbellii</name>
    <dbReference type="NCBI Taxonomy" id="680"/>
    <lineage>
        <taxon>Bacteria</taxon>
        <taxon>Pseudomonadati</taxon>
        <taxon>Pseudomonadota</taxon>
        <taxon>Gammaproteobacteria</taxon>
        <taxon>Vibrionales</taxon>
        <taxon>Vibrionaceae</taxon>
        <taxon>Vibrio</taxon>
    </lineage>
</organism>
<sequence>MFKVNCFTFKYHANFPKKYVSEYFFTEKNLTLVVDDIELTPYLKLTPTNSHQSNHYALELVDGLIVELFNILSCEVNETNKDIIIDAIFTLEFDLDDDIKFINNEILYPIESDEIQGEKEYYSYKIDGAFTKRRAPSLTKSINLGVDSSINLEVNNSIENMTM</sequence>
<evidence type="ECO:0000313" key="1">
    <source>
        <dbReference type="EMBL" id="UTZ32945.1"/>
    </source>
</evidence>
<gene>
    <name evidence="1" type="ORF">HB762_16495</name>
</gene>
<name>A0ABY5IF79_9VIBR</name>
<keyword evidence="2" id="KW-1185">Reference proteome</keyword>
<dbReference type="EMBL" id="CP050471">
    <property type="protein sequence ID" value="UTZ32945.1"/>
    <property type="molecule type" value="Genomic_DNA"/>
</dbReference>
<evidence type="ECO:0000313" key="2">
    <source>
        <dbReference type="Proteomes" id="UP001059912"/>
    </source>
</evidence>
<proteinExistence type="predicted"/>
<accession>A0ABY5IF79</accession>
<dbReference type="Proteomes" id="UP001059912">
    <property type="component" value="Chromosome 2"/>
</dbReference>